<dbReference type="Proteomes" id="UP001481872">
    <property type="component" value="Unassembled WGS sequence"/>
</dbReference>
<evidence type="ECO:0000259" key="1">
    <source>
        <dbReference type="Pfam" id="PF01243"/>
    </source>
</evidence>
<dbReference type="InterPro" id="IPR012349">
    <property type="entry name" value="Split_barrel_FMN-bd"/>
</dbReference>
<dbReference type="EMBL" id="JBBNPS010000002">
    <property type="protein sequence ID" value="MEQ3352934.1"/>
    <property type="molecule type" value="Genomic_DNA"/>
</dbReference>
<dbReference type="Gene3D" id="2.30.110.10">
    <property type="entry name" value="Electron Transport, Fmn-binding Protein, Chain A"/>
    <property type="match status" value="1"/>
</dbReference>
<proteinExistence type="predicted"/>
<dbReference type="Pfam" id="PF01243">
    <property type="entry name" value="PNPOx_N"/>
    <property type="match status" value="1"/>
</dbReference>
<protein>
    <submittedName>
        <fullName evidence="2">Pyridoxamine 5'-phosphate oxidase family protein</fullName>
    </submittedName>
</protein>
<dbReference type="RefSeq" id="WP_349053349.1">
    <property type="nucleotide sequence ID" value="NZ_JBBNPS010000002.1"/>
</dbReference>
<dbReference type="InterPro" id="IPR011576">
    <property type="entry name" value="Pyridox_Oxase_N"/>
</dbReference>
<accession>A0ABV1J426</accession>
<comment type="caution">
    <text evidence="2">The sequence shown here is derived from an EMBL/GenBank/DDBJ whole genome shotgun (WGS) entry which is preliminary data.</text>
</comment>
<name>A0ABV1J426_9FIRM</name>
<keyword evidence="3" id="KW-1185">Reference proteome</keyword>
<evidence type="ECO:0000313" key="2">
    <source>
        <dbReference type="EMBL" id="MEQ3352934.1"/>
    </source>
</evidence>
<sequence length="132" mass="14774">MKVIEYLQNAKVFYAATTDGDQPHVRPIGFVMEFEGQLAFYTDNRKKMCKQLKANPKTEFCALDGKMNTLRITGEAKFITSPESKKAALEAMPMLAKAGYSVEDDVFEIYTLENVSLSYANMAGKQLDGIEL</sequence>
<evidence type="ECO:0000313" key="3">
    <source>
        <dbReference type="Proteomes" id="UP001481872"/>
    </source>
</evidence>
<feature type="domain" description="Pyridoxamine 5'-phosphate oxidase N-terminal" evidence="1">
    <location>
        <begin position="5"/>
        <end position="88"/>
    </location>
</feature>
<dbReference type="SUPFAM" id="SSF50475">
    <property type="entry name" value="FMN-binding split barrel"/>
    <property type="match status" value="1"/>
</dbReference>
<organism evidence="2 3">
    <name type="scientific">Aedoeadaptatus acetigenes</name>
    <dbReference type="NCBI Taxonomy" id="2981723"/>
    <lineage>
        <taxon>Bacteria</taxon>
        <taxon>Bacillati</taxon>
        <taxon>Bacillota</taxon>
        <taxon>Tissierellia</taxon>
        <taxon>Tissierellales</taxon>
        <taxon>Peptoniphilaceae</taxon>
        <taxon>Aedoeadaptatus</taxon>
    </lineage>
</organism>
<gene>
    <name evidence="2" type="ORF">AAA081_01260</name>
</gene>
<reference evidence="2 3" key="1">
    <citation type="submission" date="2024-04" db="EMBL/GenBank/DDBJ databases">
        <title>Human intestinal bacterial collection.</title>
        <authorList>
            <person name="Pauvert C."/>
            <person name="Hitch T.C.A."/>
            <person name="Clavel T."/>
        </authorList>
    </citation>
    <scope>NUCLEOTIDE SEQUENCE [LARGE SCALE GENOMIC DNA]</scope>
    <source>
        <strain evidence="2 3">CLA-SR-H026</strain>
    </source>
</reference>